<gene>
    <name evidence="3" type="ORF">SAMN06265370_11487</name>
</gene>
<dbReference type="OrthoDB" id="7326315at2"/>
<feature type="domain" description="Porin" evidence="2">
    <location>
        <begin position="7"/>
        <end position="316"/>
    </location>
</feature>
<dbReference type="Proteomes" id="UP000198417">
    <property type="component" value="Unassembled WGS sequence"/>
</dbReference>
<keyword evidence="1" id="KW-0732">Signal</keyword>
<name>A0A238Y3Q1_9RHOB</name>
<dbReference type="GO" id="GO:0015288">
    <property type="term" value="F:porin activity"/>
    <property type="evidence" value="ECO:0007669"/>
    <property type="project" value="InterPro"/>
</dbReference>
<organism evidence="3 4">
    <name type="scientific">Puniceibacterium sediminis</name>
    <dbReference type="NCBI Taxonomy" id="1608407"/>
    <lineage>
        <taxon>Bacteria</taxon>
        <taxon>Pseudomonadati</taxon>
        <taxon>Pseudomonadota</taxon>
        <taxon>Alphaproteobacteria</taxon>
        <taxon>Rhodobacterales</taxon>
        <taxon>Paracoccaceae</taxon>
        <taxon>Puniceibacterium</taxon>
    </lineage>
</organism>
<dbReference type="AlphaFoldDB" id="A0A238Y3Q1"/>
<keyword evidence="4" id="KW-1185">Reference proteome</keyword>
<dbReference type="Pfam" id="PF13609">
    <property type="entry name" value="Porin_4"/>
    <property type="match status" value="1"/>
</dbReference>
<reference evidence="3 4" key="1">
    <citation type="submission" date="2017-06" db="EMBL/GenBank/DDBJ databases">
        <authorList>
            <person name="Kim H.J."/>
            <person name="Triplett B.A."/>
        </authorList>
    </citation>
    <scope>NUCLEOTIDE SEQUENCE [LARGE SCALE GENOMIC DNA]</scope>
    <source>
        <strain evidence="3 4">DSM 29052</strain>
    </source>
</reference>
<evidence type="ECO:0000259" key="2">
    <source>
        <dbReference type="Pfam" id="PF13609"/>
    </source>
</evidence>
<evidence type="ECO:0000313" key="3">
    <source>
        <dbReference type="EMBL" id="SNR65602.1"/>
    </source>
</evidence>
<dbReference type="EMBL" id="FZNN01000014">
    <property type="protein sequence ID" value="SNR65602.1"/>
    <property type="molecule type" value="Genomic_DNA"/>
</dbReference>
<dbReference type="SUPFAM" id="SSF56935">
    <property type="entry name" value="Porins"/>
    <property type="match status" value="1"/>
</dbReference>
<protein>
    <submittedName>
        <fullName evidence="3">Outer membrane protein OmpU</fullName>
    </submittedName>
</protein>
<dbReference type="InterPro" id="IPR033900">
    <property type="entry name" value="Gram_neg_porin_domain"/>
</dbReference>
<evidence type="ECO:0000256" key="1">
    <source>
        <dbReference type="SAM" id="SignalP"/>
    </source>
</evidence>
<evidence type="ECO:0000313" key="4">
    <source>
        <dbReference type="Proteomes" id="UP000198417"/>
    </source>
</evidence>
<sequence>MKNILLATTALVAFAGVASAQDLGVTLSGSAEMGIAGGSRYDTAADATATPPVEAVDAETQFVTDLDVTFTMSGVADNGLTFGATVDLDEAADTNNVGVFEDASKQGGENMFVSFGGATVTMGDTDGAYDKRMKEVALVGGSLMDDETEHQGYSGNSGLDGKGGDGQIARFDYSFNTFGVSLSLEQDDDGNGDNPVIGFGASYDAEMAGLNIGLGLGYQSQEELANILGLSVYTKFANGLSAAVNFSRTDFDASGAENQTHAAIGFGYEMNQMSFGINYGKFSNVGGVDGAEQSGYGLVANYDLGGGLVAQLGYGSGVSDVATDKDSFSAGLSMSF</sequence>
<dbReference type="Gene3D" id="2.40.160.10">
    <property type="entry name" value="Porin"/>
    <property type="match status" value="1"/>
</dbReference>
<feature type="chain" id="PRO_5012376091" evidence="1">
    <location>
        <begin position="21"/>
        <end position="336"/>
    </location>
</feature>
<proteinExistence type="predicted"/>
<dbReference type="InterPro" id="IPR023614">
    <property type="entry name" value="Porin_dom_sf"/>
</dbReference>
<dbReference type="RefSeq" id="WP_089271930.1">
    <property type="nucleotide sequence ID" value="NZ_FZNN01000014.1"/>
</dbReference>
<accession>A0A238Y3Q1</accession>
<feature type="signal peptide" evidence="1">
    <location>
        <begin position="1"/>
        <end position="20"/>
    </location>
</feature>
<dbReference type="GO" id="GO:0016020">
    <property type="term" value="C:membrane"/>
    <property type="evidence" value="ECO:0007669"/>
    <property type="project" value="InterPro"/>
</dbReference>